<evidence type="ECO:0000256" key="1">
    <source>
        <dbReference type="SAM" id="SignalP"/>
    </source>
</evidence>
<dbReference type="Pfam" id="PF03886">
    <property type="entry name" value="ABC_trans_aux"/>
    <property type="match status" value="1"/>
</dbReference>
<reference evidence="3 4" key="1">
    <citation type="submission" date="2019-12" db="EMBL/GenBank/DDBJ databases">
        <title>Genomic-based taxomic classification of the family Erythrobacteraceae.</title>
        <authorList>
            <person name="Xu L."/>
        </authorList>
    </citation>
    <scope>NUCLEOTIDE SEQUENCE [LARGE SCALE GENOMIC DNA]</scope>
    <source>
        <strain evidence="3 4">MCCC 1K02066</strain>
    </source>
</reference>
<feature type="domain" description="ABC-type transport auxiliary lipoprotein component" evidence="2">
    <location>
        <begin position="38"/>
        <end position="191"/>
    </location>
</feature>
<evidence type="ECO:0000313" key="3">
    <source>
        <dbReference type="EMBL" id="MXP41754.1"/>
    </source>
</evidence>
<dbReference type="Gene3D" id="3.40.50.10610">
    <property type="entry name" value="ABC-type transport auxiliary lipoprotein component"/>
    <property type="match status" value="1"/>
</dbReference>
<feature type="signal peptide" evidence="1">
    <location>
        <begin position="1"/>
        <end position="25"/>
    </location>
</feature>
<dbReference type="RefSeq" id="WP_160746601.1">
    <property type="nucleotide sequence ID" value="NZ_WTYK01000004.1"/>
</dbReference>
<organism evidence="3 4">
    <name type="scientific">Croceibacterium soli</name>
    <dbReference type="NCBI Taxonomy" id="1739690"/>
    <lineage>
        <taxon>Bacteria</taxon>
        <taxon>Pseudomonadati</taxon>
        <taxon>Pseudomonadota</taxon>
        <taxon>Alphaproteobacteria</taxon>
        <taxon>Sphingomonadales</taxon>
        <taxon>Erythrobacteraceae</taxon>
        <taxon>Croceibacterium</taxon>
    </lineage>
</organism>
<accession>A0A6I4UV88</accession>
<comment type="caution">
    <text evidence="3">The sequence shown here is derived from an EMBL/GenBank/DDBJ whole genome shotgun (WGS) entry which is preliminary data.</text>
</comment>
<keyword evidence="4" id="KW-1185">Reference proteome</keyword>
<evidence type="ECO:0000259" key="2">
    <source>
        <dbReference type="Pfam" id="PF03886"/>
    </source>
</evidence>
<dbReference type="Proteomes" id="UP000469159">
    <property type="component" value="Unassembled WGS sequence"/>
</dbReference>
<keyword evidence="1" id="KW-0732">Signal</keyword>
<feature type="chain" id="PRO_5026253239" evidence="1">
    <location>
        <begin position="26"/>
        <end position="195"/>
    </location>
</feature>
<sequence>MIRKAAAVTAMAAALALTGCISLGAEPPEQLLNLTPNNPAPAGSAASGNIDAAVAILDLQTPQKLNVTRVPVLVDGSNLAYLKDAEWVEKPARLFGRLLADTIRAKGSRLVVSGTDLEYAAATKLSGTLSAMDYDASRGSAVVRFDAVLQTGERQILTRRFESEVTGIAAEPVAVGAALNRAANDVADQVAEWVG</sequence>
<protein>
    <submittedName>
        <fullName evidence="3">ABC transporter</fullName>
    </submittedName>
</protein>
<gene>
    <name evidence="3" type="ORF">GRI75_08870</name>
</gene>
<dbReference type="AlphaFoldDB" id="A0A6I4UV88"/>
<dbReference type="SUPFAM" id="SSF159594">
    <property type="entry name" value="XCC0632-like"/>
    <property type="match status" value="1"/>
</dbReference>
<evidence type="ECO:0000313" key="4">
    <source>
        <dbReference type="Proteomes" id="UP000469159"/>
    </source>
</evidence>
<dbReference type="PROSITE" id="PS51257">
    <property type="entry name" value="PROKAR_LIPOPROTEIN"/>
    <property type="match status" value="1"/>
</dbReference>
<dbReference type="OrthoDB" id="7391077at2"/>
<dbReference type="EMBL" id="WTYK01000004">
    <property type="protein sequence ID" value="MXP41754.1"/>
    <property type="molecule type" value="Genomic_DNA"/>
</dbReference>
<proteinExistence type="predicted"/>
<dbReference type="InterPro" id="IPR005586">
    <property type="entry name" value="ABC_trans_aux"/>
</dbReference>
<name>A0A6I4UV88_9SPHN</name>